<accession>X1FSZ2</accession>
<sequence>MKNMYVGIDLAINGPHHATVYDPQKEQYLDKSFSFDISFEGFEYLLGQVQRHVSEKEEYSLNFVMEPTGLAWMPLSCYLKPRGHRVYRVTTQLSSDFRKFQSKYAKSDRIDCRSLDKLPIVSKDKVYHGECI</sequence>
<comment type="caution">
    <text evidence="2">The sequence shown here is derived from an EMBL/GenBank/DDBJ whole genome shotgun (WGS) entry which is preliminary data.</text>
</comment>
<feature type="domain" description="Transposase IS110-like N-terminal" evidence="1">
    <location>
        <begin position="6"/>
        <end position="114"/>
    </location>
</feature>
<name>X1FSZ2_9ZZZZ</name>
<organism evidence="2">
    <name type="scientific">marine sediment metagenome</name>
    <dbReference type="NCBI Taxonomy" id="412755"/>
    <lineage>
        <taxon>unclassified sequences</taxon>
        <taxon>metagenomes</taxon>
        <taxon>ecological metagenomes</taxon>
    </lineage>
</organism>
<dbReference type="Pfam" id="PF01548">
    <property type="entry name" value="DEDD_Tnp_IS110"/>
    <property type="match status" value="1"/>
</dbReference>
<dbReference type="GO" id="GO:0006313">
    <property type="term" value="P:DNA transposition"/>
    <property type="evidence" value="ECO:0007669"/>
    <property type="project" value="InterPro"/>
</dbReference>
<dbReference type="AlphaFoldDB" id="X1FSZ2"/>
<protein>
    <recommendedName>
        <fullName evidence="1">Transposase IS110-like N-terminal domain-containing protein</fullName>
    </recommendedName>
</protein>
<reference evidence="2" key="1">
    <citation type="journal article" date="2014" name="Front. Microbiol.">
        <title>High frequency of phylogenetically diverse reductive dehalogenase-homologous genes in deep subseafloor sedimentary metagenomes.</title>
        <authorList>
            <person name="Kawai M."/>
            <person name="Futagami T."/>
            <person name="Toyoda A."/>
            <person name="Takaki Y."/>
            <person name="Nishi S."/>
            <person name="Hori S."/>
            <person name="Arai W."/>
            <person name="Tsubouchi T."/>
            <person name="Morono Y."/>
            <person name="Uchiyama I."/>
            <person name="Ito T."/>
            <person name="Fujiyama A."/>
            <person name="Inagaki F."/>
            <person name="Takami H."/>
        </authorList>
    </citation>
    <scope>NUCLEOTIDE SEQUENCE</scope>
    <source>
        <strain evidence="2">Expedition CK06-06</strain>
    </source>
</reference>
<dbReference type="GO" id="GO:0003677">
    <property type="term" value="F:DNA binding"/>
    <property type="evidence" value="ECO:0007669"/>
    <property type="project" value="InterPro"/>
</dbReference>
<dbReference type="GO" id="GO:0004803">
    <property type="term" value="F:transposase activity"/>
    <property type="evidence" value="ECO:0007669"/>
    <property type="project" value="InterPro"/>
</dbReference>
<gene>
    <name evidence="2" type="ORF">S03H2_39256</name>
</gene>
<dbReference type="InterPro" id="IPR002525">
    <property type="entry name" value="Transp_IS110-like_N"/>
</dbReference>
<proteinExistence type="predicted"/>
<evidence type="ECO:0000259" key="1">
    <source>
        <dbReference type="Pfam" id="PF01548"/>
    </source>
</evidence>
<dbReference type="EMBL" id="BARU01024255">
    <property type="protein sequence ID" value="GAH48097.1"/>
    <property type="molecule type" value="Genomic_DNA"/>
</dbReference>
<evidence type="ECO:0000313" key="2">
    <source>
        <dbReference type="EMBL" id="GAH48097.1"/>
    </source>
</evidence>